<proteinExistence type="predicted"/>
<dbReference type="InterPro" id="IPR053211">
    <property type="entry name" value="DNA_repair-toleration"/>
</dbReference>
<sequence>MTDNNDNMNDLQLEDVEDYSADYPVSDGGYPNAEANMAPAGNANAEDIVNKSPKYRRAAVIAMVRKNKWPLAVLGIVVVVLISIIAGTSSEPKASSSSSASNKELKDWNDDNVGDTVQVDFDVGVPPEKMYAESVNQDVLAKFKEGLVNTFGRHSLDKSLLEKDTPQRQAMIWMCKDKNVNQVEHTEKLQRYTLAAFFYSTNMVPSMHVEDPKAWKLAENWMTNAHSCDWMGVECNEDKVIIAIYLEKNRLSGKIPVDIAIIANNIESLDFTDNIIHMRDSDFDAFLTLKKLKTLLMDDNYLFNSDGLPSQMAAMTSLEKLRLSYNVFEGELNKHSVLDAMTELTHLEVESNYFTGTMPTSAISNMENLTYLYMRRNDMKFNLDFIKGGKFNNMFAMWLDGNRVYGTIPAEIGLMTGLGSLSLANTTLTGTIPTQIGKLKQLRRLWLFNNKLTGSIPDELNNLNLLEVVEFHGNQLKGTMPQGVCASVGNSGYEYKSLTSDCVKEVTCSKECCTKCY</sequence>
<keyword evidence="5" id="KW-0472">Membrane</keyword>
<gene>
    <name evidence="6" type="ORF">PAUS00366_LOCUS20538</name>
</gene>
<keyword evidence="2" id="KW-0732">Signal</keyword>
<accession>A0A7S4AUZ4</accession>
<dbReference type="PANTHER" id="PTHR48060:SF18">
    <property type="entry name" value="PROTEIN KINASE, PLANT-TYPE, PUTATIVE-RELATED"/>
    <property type="match status" value="1"/>
</dbReference>
<reference evidence="6" key="1">
    <citation type="submission" date="2021-01" db="EMBL/GenBank/DDBJ databases">
        <authorList>
            <person name="Corre E."/>
            <person name="Pelletier E."/>
            <person name="Niang G."/>
            <person name="Scheremetjew M."/>
            <person name="Finn R."/>
            <person name="Kale V."/>
            <person name="Holt S."/>
            <person name="Cochrane G."/>
            <person name="Meng A."/>
            <person name="Brown T."/>
            <person name="Cohen L."/>
        </authorList>
    </citation>
    <scope>NUCLEOTIDE SEQUENCE</scope>
    <source>
        <strain evidence="6">10249 10 AB</strain>
    </source>
</reference>
<dbReference type="PANTHER" id="PTHR48060">
    <property type="entry name" value="DNA DAMAGE-REPAIR/TOLERATION PROTEIN DRT100"/>
    <property type="match status" value="1"/>
</dbReference>
<protein>
    <recommendedName>
        <fullName evidence="7">Leucine-rich repeat-containing N-terminal plant-type domain-containing protein</fullName>
    </recommendedName>
</protein>
<evidence type="ECO:0000256" key="3">
    <source>
        <dbReference type="ARBA" id="ARBA00022737"/>
    </source>
</evidence>
<keyword evidence="1" id="KW-0433">Leucine-rich repeat</keyword>
<evidence type="ECO:0008006" key="7">
    <source>
        <dbReference type="Google" id="ProtNLM"/>
    </source>
</evidence>
<dbReference type="FunFam" id="3.80.10.10:FF:000041">
    <property type="entry name" value="LRR receptor-like serine/threonine-protein kinase ERECTA"/>
    <property type="match status" value="1"/>
</dbReference>
<dbReference type="AlphaFoldDB" id="A0A7S4AUZ4"/>
<feature type="region of interest" description="Disordered" evidence="4">
    <location>
        <begin position="90"/>
        <end position="113"/>
    </location>
</feature>
<name>A0A7S4AUZ4_9STRA</name>
<evidence type="ECO:0000256" key="4">
    <source>
        <dbReference type="SAM" id="MobiDB-lite"/>
    </source>
</evidence>
<organism evidence="6">
    <name type="scientific">Pseudo-nitzschia australis</name>
    <dbReference type="NCBI Taxonomy" id="44445"/>
    <lineage>
        <taxon>Eukaryota</taxon>
        <taxon>Sar</taxon>
        <taxon>Stramenopiles</taxon>
        <taxon>Ochrophyta</taxon>
        <taxon>Bacillariophyta</taxon>
        <taxon>Bacillariophyceae</taxon>
        <taxon>Bacillariophycidae</taxon>
        <taxon>Bacillariales</taxon>
        <taxon>Bacillariaceae</taxon>
        <taxon>Pseudo-nitzschia</taxon>
    </lineage>
</organism>
<dbReference type="Pfam" id="PF00560">
    <property type="entry name" value="LRR_1"/>
    <property type="match status" value="1"/>
</dbReference>
<dbReference type="Gene3D" id="3.80.10.10">
    <property type="entry name" value="Ribonuclease Inhibitor"/>
    <property type="match status" value="2"/>
</dbReference>
<dbReference type="SUPFAM" id="SSF52058">
    <property type="entry name" value="L domain-like"/>
    <property type="match status" value="1"/>
</dbReference>
<feature type="transmembrane region" description="Helical" evidence="5">
    <location>
        <begin position="71"/>
        <end position="89"/>
    </location>
</feature>
<evidence type="ECO:0000256" key="2">
    <source>
        <dbReference type="ARBA" id="ARBA00022729"/>
    </source>
</evidence>
<evidence type="ECO:0000256" key="5">
    <source>
        <dbReference type="SAM" id="Phobius"/>
    </source>
</evidence>
<dbReference type="EMBL" id="HBIX01030882">
    <property type="protein sequence ID" value="CAE0727754.1"/>
    <property type="molecule type" value="Transcribed_RNA"/>
</dbReference>
<dbReference type="InterPro" id="IPR001611">
    <property type="entry name" value="Leu-rich_rpt"/>
</dbReference>
<keyword evidence="3" id="KW-0677">Repeat</keyword>
<keyword evidence="5" id="KW-0812">Transmembrane</keyword>
<evidence type="ECO:0000313" key="6">
    <source>
        <dbReference type="EMBL" id="CAE0727754.1"/>
    </source>
</evidence>
<dbReference type="InterPro" id="IPR032675">
    <property type="entry name" value="LRR_dom_sf"/>
</dbReference>
<feature type="compositionally biased region" description="Low complexity" evidence="4">
    <location>
        <begin position="90"/>
        <end position="102"/>
    </location>
</feature>
<evidence type="ECO:0000256" key="1">
    <source>
        <dbReference type="ARBA" id="ARBA00022614"/>
    </source>
</evidence>
<keyword evidence="5" id="KW-1133">Transmembrane helix</keyword>